<dbReference type="PANTHER" id="PTHR23317">
    <property type="entry name" value="DEDICATOR OF CYTOKINESIS DOCK"/>
    <property type="match status" value="1"/>
</dbReference>
<feature type="region of interest" description="Disordered" evidence="1">
    <location>
        <begin position="1206"/>
        <end position="1231"/>
    </location>
</feature>
<dbReference type="GO" id="GO:0005085">
    <property type="term" value="F:guanyl-nucleotide exchange factor activity"/>
    <property type="evidence" value="ECO:0007669"/>
    <property type="project" value="InterPro"/>
</dbReference>
<keyword evidence="4" id="KW-1185">Reference proteome</keyword>
<feature type="compositionally biased region" description="Low complexity" evidence="1">
    <location>
        <begin position="1211"/>
        <end position="1227"/>
    </location>
</feature>
<proteinExistence type="predicted"/>
<feature type="region of interest" description="Disordered" evidence="1">
    <location>
        <begin position="1667"/>
        <end position="1687"/>
    </location>
</feature>
<organism evidence="3 4">
    <name type="scientific">Cylindrotheca closterium</name>
    <dbReference type="NCBI Taxonomy" id="2856"/>
    <lineage>
        <taxon>Eukaryota</taxon>
        <taxon>Sar</taxon>
        <taxon>Stramenopiles</taxon>
        <taxon>Ochrophyta</taxon>
        <taxon>Bacillariophyta</taxon>
        <taxon>Bacillariophyceae</taxon>
        <taxon>Bacillariophycidae</taxon>
        <taxon>Bacillariales</taxon>
        <taxon>Bacillariaceae</taxon>
        <taxon>Cylindrotheca</taxon>
    </lineage>
</organism>
<evidence type="ECO:0000259" key="2">
    <source>
        <dbReference type="Pfam" id="PF06920"/>
    </source>
</evidence>
<name>A0AAD2CM00_9STRA</name>
<feature type="compositionally biased region" description="Polar residues" evidence="1">
    <location>
        <begin position="1104"/>
        <end position="1116"/>
    </location>
</feature>
<evidence type="ECO:0000313" key="4">
    <source>
        <dbReference type="Proteomes" id="UP001295423"/>
    </source>
</evidence>
<feature type="region of interest" description="Disordered" evidence="1">
    <location>
        <begin position="1599"/>
        <end position="1626"/>
    </location>
</feature>
<dbReference type="EMBL" id="CAKOGP040000335">
    <property type="protein sequence ID" value="CAJ1934528.1"/>
    <property type="molecule type" value="Genomic_DNA"/>
</dbReference>
<evidence type="ECO:0000313" key="3">
    <source>
        <dbReference type="EMBL" id="CAJ1934528.1"/>
    </source>
</evidence>
<dbReference type="GO" id="GO:0007264">
    <property type="term" value="P:small GTPase-mediated signal transduction"/>
    <property type="evidence" value="ECO:0007669"/>
    <property type="project" value="InterPro"/>
</dbReference>
<gene>
    <name evidence="3" type="ORF">CYCCA115_LOCUS3868</name>
</gene>
<evidence type="ECO:0000256" key="1">
    <source>
        <dbReference type="SAM" id="MobiDB-lite"/>
    </source>
</evidence>
<dbReference type="Proteomes" id="UP001295423">
    <property type="component" value="Unassembled WGS sequence"/>
</dbReference>
<dbReference type="PANTHER" id="PTHR23317:SF76">
    <property type="entry name" value="LD20667P"/>
    <property type="match status" value="1"/>
</dbReference>
<feature type="region of interest" description="Disordered" evidence="1">
    <location>
        <begin position="1087"/>
        <end position="1133"/>
    </location>
</feature>
<feature type="compositionally biased region" description="Basic and acidic residues" evidence="1">
    <location>
        <begin position="1599"/>
        <end position="1611"/>
    </location>
</feature>
<comment type="caution">
    <text evidence="3">The sequence shown here is derived from an EMBL/GenBank/DDBJ whole genome shotgun (WGS) entry which is preliminary data.</text>
</comment>
<dbReference type="Pfam" id="PF06920">
    <property type="entry name" value="DHR-2_Lobe_A"/>
    <property type="match status" value="1"/>
</dbReference>
<feature type="domain" description="DOCKER Lobe A" evidence="2">
    <location>
        <begin position="2079"/>
        <end position="2131"/>
    </location>
</feature>
<accession>A0AAD2CM00</accession>
<dbReference type="InterPro" id="IPR046769">
    <property type="entry name" value="DOCKER_Lobe_A"/>
</dbReference>
<feature type="compositionally biased region" description="Basic and acidic residues" evidence="1">
    <location>
        <begin position="7"/>
        <end position="26"/>
    </location>
</feature>
<sequence>MPFPRPQRGDAKDVFEDHHQPDDYNHRGNYPQIYSAPTVDTLDTLQNTSMASATPLPQIKMVKTNKKVHRSDKEFQIPEDSMHVTVRKVPISQRSVFSRKHPPLPQEIAHLSRKRISPSMQQLALIHKVQNMTHCSQLNFGPSVGRAADSLAPLSLFEASKKRDGRYRSIDPIQATVQALPPNPPLLSNRKHRLPLRSDVGFPGASLEEIQQKQKEIANETEWEEASPRLIVLVTSDDIGIVTTIQDEGSLGGPELLYQKECNRKHFHQLPAEHDNGSTTTIHLDRQYRTSSLAPPLDATFSRSMGWRPRAFHDRQPEMFYSLVCPLSIDFAVGNIEPLVCSLTLYSLHDDNENELPSGKTSEEFWFPAGDWKGRVAIDSLLPTEGGKGGPSPEAIAKWLKRKYKAIFAHDPYLVDTKDIFVVLQIYKVLHVDLAAAYLQSKSNGSEFDLNTFQTDKQGYKRNIQKYGKKDEATKAAFRANSAMESFGTQFLSPLSFGVTPLFPVTGKFENQEDDYLWPQGHVAKDVQLFAYPPMPESQEEFVSRLKQLALRHEGVLQEQQLLLSNEASFGDDNFFNPSFSFGSFENSADEATTSSSTKKKKTGVSRLFKSSSKKQDVATKISVSDQNTEVTSTSASLFNNDIVETQKIAGTATFFSSAFDVDFLQAMLYTPPELDTSTGDSTLPSVLVDASGEAAVMLDPKSTTNIVRGNVRKRSDLIRLPCRDGYLDACDFREILFLPPRIPKSYSLDIPPSFRSLFNFLFLYPRLLRQDSSASSSKKTNRQRYSLRIRLIQVTSEEVGGKRQTKNVTFTSFYNPAPWAGPSMLKSVFTRVPGDDVKHDLQRVGIPMRDEFKLRLPMLIDGSFFLHFTLFAVDLDDELANGDDSSGISTHPVSETTIPLASYSPADPKTGARAMVIIPNGNHRLKLGDFQLQVETRLYSSVHLSDPAVAATLRDFPFVNDDGGQNQEAMINRVKSESSSNDTHDRLSYSGLLTSASGNALAGQFQLLLLMHMSNLINLRNNKTIESDERILMERVLSLLHVCKQIKNSFSSTSESSIREERFRMFIKTAIDMFDENTLKSTDGMIEEEEDSGHEEDRFGRSNRFNQSVGNSVTLQDVEEEDQFDGGAVRRRKKDPLGDMEIRLTRTFSIQKNSEHTFSRVAYGASKTDRMRLEAELDSRTHYVDDDETVVTVETRLTEAREIFERSKSKLGGPKSSGGDSIAADSSDGRDEVANGLHGFSAYARSLGGLGIAQRAKNAAQIIIAPCVAAVPAGLQSNVASLFTDRINPHVANGGDSQAGIESNPSAMKLESGIDENGMVVDRVLYSPGSDIEEEDAAELGDTLSHSGSAYYTSEGTFRSPFNCQVLRFSISGERNSDNRYLPIGRGDYIYESLLVLWLRAWMSQSGDMSTLDIGATSKGKHAQMFFDHLDVLIPIVLKSIVLRYSKAVEAPQSRISRVIVDQGHMNVLASFVEMLALFVMNQAAEGLETTGDASAGLEGALVNVDFVVDFFVGLCAVFHPAQIDILLNKLFDVLRQCDGKKRGSEQTQGGLDWSDDTLRRSKCSRKLRLRIIERLAVLPNFVALNYPRRVMSEKIAGRKTKESWTKQHSDSTANEPAPSGDLLNSGDDLLPKSGWLAELLTTEALSICSQACQAVVEEAMAHIETQSAKKNGRRPADAPKQKPNAPLSRDDLLMFQSIAIHAITVVYELLLRRHAMDIRFQRDSSRGRIAALFAKPVFDASLSSIRWLARLESTHKVRSLWLLCFVYLLQEVPENLLRQAVRSYSNPKNIRIHRFIRLLRLGSSSFQSFFDQERHGTLPSEIDKAISPWLLQESFNTMCATTIVVVEECASPLSMYPSEQKAIVQGILDLLLHVLTTPQSAVTHLRAIGGAIQALESFGVDIFLEVTGDSLQHWLRVVLGLMNSVALSVRSIAVDFVVSLMGSTFDAMGNIHELALTFATVLPEVAAREIALHSVSGHVETIEHIEKSLWPLRRSFADIEDANPLDDDRVDPQLAPILSEFCRTCQALLDGVLIEVRLQGSAFNIVGTQIREQPVESYIFDADEESIFEAASFFVPETAPIQRVRWLLTLKSLHKAKGQWVEAAECLVICAKTICDSIPHLRHVWRPSRFALWSDERRSLWLSTVGQDIDNPEKGNAQVMNFAGRFLEPDFFNFANKNESDSLRLPQPTVSDMCTLLTVITKESVSFYLKEEGMDSLAYSRLESLVKVLMSILDDHGIVDLGGTRTRLGKNILRKQQVEEEAALRKVIASISLDMTKLAERLLLIAEDEPNDDSPTKQTSDQSSTKERHAYFVRVLLSGKKPTRFLESTTLPTFLEWQTPCICRVPKGIADAVLNYTPKNVEDRLCEAFGSSLRNALLKSGSNVTIVTGSKPQVTEPKNGVILDIGIVKMNTAFSAGDDGSDFAQQGKHFLYHKSSSANGGKGSTVKMTVAHPFPCPLSRQRTILTSELMTSKPFQ</sequence>
<protein>
    <recommendedName>
        <fullName evidence="2">DOCKER Lobe A domain-containing protein</fullName>
    </recommendedName>
</protein>
<feature type="region of interest" description="Disordered" evidence="1">
    <location>
        <begin position="1"/>
        <end position="28"/>
    </location>
</feature>
<dbReference type="InterPro" id="IPR026791">
    <property type="entry name" value="DOCK"/>
</dbReference>
<reference evidence="3" key="1">
    <citation type="submission" date="2023-08" db="EMBL/GenBank/DDBJ databases">
        <authorList>
            <person name="Audoor S."/>
            <person name="Bilcke G."/>
        </authorList>
    </citation>
    <scope>NUCLEOTIDE SEQUENCE</scope>
</reference>